<gene>
    <name evidence="1" type="ORF">BTN49_2668</name>
</gene>
<keyword evidence="2" id="KW-1185">Reference proteome</keyword>
<evidence type="ECO:0000313" key="1">
    <source>
        <dbReference type="EMBL" id="PCS21656.1"/>
    </source>
</evidence>
<organism evidence="1 2">
    <name type="scientific">Candidatus Enterovibrio escicola</name>
    <dbReference type="NCBI Taxonomy" id="1927127"/>
    <lineage>
        <taxon>Bacteria</taxon>
        <taxon>Pseudomonadati</taxon>
        <taxon>Pseudomonadota</taxon>
        <taxon>Gammaproteobacteria</taxon>
        <taxon>Vibrionales</taxon>
        <taxon>Vibrionaceae</taxon>
        <taxon>Enterovibrio</taxon>
    </lineage>
</organism>
<evidence type="ECO:0000313" key="2">
    <source>
        <dbReference type="Proteomes" id="UP000219020"/>
    </source>
</evidence>
<comment type="caution">
    <text evidence="1">The sequence shown here is derived from an EMBL/GenBank/DDBJ whole genome shotgun (WGS) entry which is preliminary data.</text>
</comment>
<dbReference type="Proteomes" id="UP000219020">
    <property type="component" value="Unassembled WGS sequence"/>
</dbReference>
<sequence>MLKNKRITPIIPPRSNAEYWEKGHPKNETVKALKKDKLADGERTGVITNAH</sequence>
<proteinExistence type="predicted"/>
<name>A0A2A5T0I5_9GAMM</name>
<dbReference type="AlphaFoldDB" id="A0A2A5T0I5"/>
<accession>A0A2A5T0I5</accession>
<reference evidence="2" key="1">
    <citation type="submission" date="2017-04" db="EMBL/GenBank/DDBJ databases">
        <title>Genome evolution of the luminous symbionts of deep sea anglerfish.</title>
        <authorList>
            <person name="Hendry T.A."/>
        </authorList>
    </citation>
    <scope>NUCLEOTIDE SEQUENCE [LARGE SCALE GENOMIC DNA]</scope>
</reference>
<protein>
    <submittedName>
        <fullName evidence="1">Mobile element protein</fullName>
    </submittedName>
</protein>
<dbReference type="EMBL" id="NBYY01000031">
    <property type="protein sequence ID" value="PCS21656.1"/>
    <property type="molecule type" value="Genomic_DNA"/>
</dbReference>